<sequence>MKTCLVFSYETHKYKAGLKHKADCSSLNNSFLAVSSTWVALCLEGITKGWSNLSYALALPS</sequence>
<protein>
    <submittedName>
        <fullName evidence="1">Uncharacterized protein</fullName>
    </submittedName>
</protein>
<evidence type="ECO:0000313" key="2">
    <source>
        <dbReference type="Proteomes" id="UP000233080"/>
    </source>
</evidence>
<name>A0A2K5HK30_COLAP</name>
<accession>A0A2K5HK30</accession>
<dbReference type="AlphaFoldDB" id="A0A2K5HK30"/>
<evidence type="ECO:0000313" key="1">
    <source>
        <dbReference type="Ensembl" id="ENSCANP00000004703.1"/>
    </source>
</evidence>
<dbReference type="Ensembl" id="ENSCANT00000018182.1">
    <property type="protein sequence ID" value="ENSCANP00000004703.1"/>
    <property type="gene ID" value="ENSCANG00000016258.1"/>
</dbReference>
<reference evidence="1" key="2">
    <citation type="submission" date="2025-09" db="UniProtKB">
        <authorList>
            <consortium name="Ensembl"/>
        </authorList>
    </citation>
    <scope>IDENTIFICATION</scope>
</reference>
<organism evidence="1 2">
    <name type="scientific">Colobus angolensis palliatus</name>
    <name type="common">Peters' Angolan colobus</name>
    <dbReference type="NCBI Taxonomy" id="336983"/>
    <lineage>
        <taxon>Eukaryota</taxon>
        <taxon>Metazoa</taxon>
        <taxon>Chordata</taxon>
        <taxon>Craniata</taxon>
        <taxon>Vertebrata</taxon>
        <taxon>Euteleostomi</taxon>
        <taxon>Mammalia</taxon>
        <taxon>Eutheria</taxon>
        <taxon>Euarchontoglires</taxon>
        <taxon>Primates</taxon>
        <taxon>Haplorrhini</taxon>
        <taxon>Catarrhini</taxon>
        <taxon>Cercopithecidae</taxon>
        <taxon>Colobinae</taxon>
        <taxon>Colobus</taxon>
    </lineage>
</organism>
<proteinExistence type="predicted"/>
<keyword evidence="2" id="KW-1185">Reference proteome</keyword>
<dbReference type="Proteomes" id="UP000233080">
    <property type="component" value="Unassembled WGS sequence"/>
</dbReference>
<reference evidence="1" key="1">
    <citation type="submission" date="2025-08" db="UniProtKB">
        <authorList>
            <consortium name="Ensembl"/>
        </authorList>
    </citation>
    <scope>IDENTIFICATION</scope>
</reference>